<feature type="domain" description="Thiolase N-terminal" evidence="8">
    <location>
        <begin position="5"/>
        <end position="262"/>
    </location>
</feature>
<organism evidence="10 11">
    <name type="scientific">Nocardiopsis sediminis</name>
    <dbReference type="NCBI Taxonomy" id="1778267"/>
    <lineage>
        <taxon>Bacteria</taxon>
        <taxon>Bacillati</taxon>
        <taxon>Actinomycetota</taxon>
        <taxon>Actinomycetes</taxon>
        <taxon>Streptosporangiales</taxon>
        <taxon>Nocardiopsidaceae</taxon>
        <taxon>Nocardiopsis</taxon>
    </lineage>
</organism>
<dbReference type="PROSITE" id="PS00099">
    <property type="entry name" value="THIOLASE_3"/>
    <property type="match status" value="1"/>
</dbReference>
<dbReference type="EMBL" id="JBHSBH010000003">
    <property type="protein sequence ID" value="MFC3995102.1"/>
    <property type="molecule type" value="Genomic_DNA"/>
</dbReference>
<dbReference type="PROSITE" id="PS00737">
    <property type="entry name" value="THIOLASE_2"/>
    <property type="match status" value="1"/>
</dbReference>
<dbReference type="Pfam" id="PF02803">
    <property type="entry name" value="Thiolase_C"/>
    <property type="match status" value="1"/>
</dbReference>
<dbReference type="Pfam" id="PF00108">
    <property type="entry name" value="Thiolase_N"/>
    <property type="match status" value="1"/>
</dbReference>
<gene>
    <name evidence="10" type="ORF">ACFOVU_04200</name>
</gene>
<evidence type="ECO:0000256" key="7">
    <source>
        <dbReference type="RuleBase" id="RU003557"/>
    </source>
</evidence>
<accession>A0ABV8FH17</accession>
<dbReference type="InterPro" id="IPR002155">
    <property type="entry name" value="Thiolase"/>
</dbReference>
<evidence type="ECO:0000256" key="5">
    <source>
        <dbReference type="ARBA" id="ARBA00030755"/>
    </source>
</evidence>
<dbReference type="InterPro" id="IPR016039">
    <property type="entry name" value="Thiolase-like"/>
</dbReference>
<dbReference type="NCBIfam" id="TIGR01930">
    <property type="entry name" value="AcCoA-C-Actrans"/>
    <property type="match status" value="1"/>
</dbReference>
<protein>
    <recommendedName>
        <fullName evidence="6">Probable acetyl-CoA acetyltransferase</fullName>
        <ecNumber evidence="2">2.3.1.9</ecNumber>
    </recommendedName>
    <alternativeName>
        <fullName evidence="5">Acetoacetyl-CoA thiolase</fullName>
    </alternativeName>
</protein>
<evidence type="ECO:0000313" key="11">
    <source>
        <dbReference type="Proteomes" id="UP001595847"/>
    </source>
</evidence>
<evidence type="ECO:0000256" key="1">
    <source>
        <dbReference type="ARBA" id="ARBA00010982"/>
    </source>
</evidence>
<dbReference type="InterPro" id="IPR020613">
    <property type="entry name" value="Thiolase_CS"/>
</dbReference>
<feature type="domain" description="Thiolase C-terminal" evidence="9">
    <location>
        <begin position="271"/>
        <end position="390"/>
    </location>
</feature>
<name>A0ABV8FH17_9ACTN</name>
<dbReference type="PANTHER" id="PTHR18919:SF107">
    <property type="entry name" value="ACETYL-COA ACETYLTRANSFERASE, CYTOSOLIC"/>
    <property type="match status" value="1"/>
</dbReference>
<evidence type="ECO:0000256" key="2">
    <source>
        <dbReference type="ARBA" id="ARBA00012705"/>
    </source>
</evidence>
<dbReference type="EC" id="2.3.1.9" evidence="2"/>
<dbReference type="Gene3D" id="3.40.47.10">
    <property type="match status" value="2"/>
</dbReference>
<dbReference type="InterPro" id="IPR020616">
    <property type="entry name" value="Thiolase_N"/>
</dbReference>
<proteinExistence type="inferred from homology"/>
<evidence type="ECO:0000313" key="10">
    <source>
        <dbReference type="EMBL" id="MFC3995102.1"/>
    </source>
</evidence>
<keyword evidence="3 7" id="KW-0808">Transferase</keyword>
<dbReference type="Proteomes" id="UP001595847">
    <property type="component" value="Unassembled WGS sequence"/>
</dbReference>
<evidence type="ECO:0000256" key="3">
    <source>
        <dbReference type="ARBA" id="ARBA00022679"/>
    </source>
</evidence>
<dbReference type="PANTHER" id="PTHR18919">
    <property type="entry name" value="ACETYL-COA C-ACYLTRANSFERASE"/>
    <property type="match status" value="1"/>
</dbReference>
<dbReference type="CDD" id="cd00751">
    <property type="entry name" value="thiolase"/>
    <property type="match status" value="1"/>
</dbReference>
<dbReference type="InterPro" id="IPR020610">
    <property type="entry name" value="Thiolase_AS"/>
</dbReference>
<evidence type="ECO:0000256" key="6">
    <source>
        <dbReference type="ARBA" id="ARBA00040529"/>
    </source>
</evidence>
<dbReference type="GO" id="GO:0003985">
    <property type="term" value="F:acetyl-CoA C-acetyltransferase activity"/>
    <property type="evidence" value="ECO:0007669"/>
    <property type="project" value="UniProtKB-EC"/>
</dbReference>
<dbReference type="SUPFAM" id="SSF53901">
    <property type="entry name" value="Thiolase-like"/>
    <property type="match status" value="2"/>
</dbReference>
<sequence length="395" mass="40033">MPGSVIVSGARTPTGRLLGSLAGFRAVDLGAVAIEAVLSRAGIAGGQVGYVVFGQVLQAGEGQIPARQAAVKAGIPMNVPALTINKVCLSGLDAIALADQLIAAGEFDVVVAGGMESMTNAPHLLPKARHGYKYGSIEVLDATAHDGLTDAFDGDSMGASTERHNNRLGIGREEQDAFAARSHQRAAAAIKDGRFDAEIVPVSIPQRKGEPRLFTEDEGVRPETTAESLARLRPAFDADGTITAGSSSQVSDGAAAVVVMSRAKAEELGCTVLAEIGAHGNVAGPDNSLHSQPANAIRHALGKAGADVADLDLIEINEAFASVAVQSVRDLGVSEDIVNVDGGAIALGHPLGASGARIALHLVHELRRRGGGLGAAALCGGGGQGDALLFTVPGA</sequence>
<dbReference type="RefSeq" id="WP_378529936.1">
    <property type="nucleotide sequence ID" value="NZ_JBHSBH010000003.1"/>
</dbReference>
<dbReference type="PROSITE" id="PS00098">
    <property type="entry name" value="THIOLASE_1"/>
    <property type="match status" value="1"/>
</dbReference>
<dbReference type="PIRSF" id="PIRSF000429">
    <property type="entry name" value="Ac-CoA_Ac_transf"/>
    <property type="match status" value="1"/>
</dbReference>
<reference evidence="11" key="1">
    <citation type="journal article" date="2019" name="Int. J. Syst. Evol. Microbiol.">
        <title>The Global Catalogue of Microorganisms (GCM) 10K type strain sequencing project: providing services to taxonomists for standard genome sequencing and annotation.</title>
        <authorList>
            <consortium name="The Broad Institute Genomics Platform"/>
            <consortium name="The Broad Institute Genome Sequencing Center for Infectious Disease"/>
            <person name="Wu L."/>
            <person name="Ma J."/>
        </authorList>
    </citation>
    <scope>NUCLEOTIDE SEQUENCE [LARGE SCALE GENOMIC DNA]</scope>
    <source>
        <strain evidence="11">TBRC 1826</strain>
    </source>
</reference>
<evidence type="ECO:0000259" key="9">
    <source>
        <dbReference type="Pfam" id="PF02803"/>
    </source>
</evidence>
<keyword evidence="11" id="KW-1185">Reference proteome</keyword>
<comment type="similarity">
    <text evidence="1 7">Belongs to the thiolase-like superfamily. Thiolase family.</text>
</comment>
<keyword evidence="4 7" id="KW-0012">Acyltransferase</keyword>
<comment type="caution">
    <text evidence="10">The sequence shown here is derived from an EMBL/GenBank/DDBJ whole genome shotgun (WGS) entry which is preliminary data.</text>
</comment>
<evidence type="ECO:0000256" key="4">
    <source>
        <dbReference type="ARBA" id="ARBA00023315"/>
    </source>
</evidence>
<dbReference type="InterPro" id="IPR020615">
    <property type="entry name" value="Thiolase_acyl_enz_int_AS"/>
</dbReference>
<evidence type="ECO:0000259" key="8">
    <source>
        <dbReference type="Pfam" id="PF00108"/>
    </source>
</evidence>
<dbReference type="InterPro" id="IPR020617">
    <property type="entry name" value="Thiolase_C"/>
</dbReference>